<evidence type="ECO:0000256" key="3">
    <source>
        <dbReference type="ARBA" id="ARBA00022825"/>
    </source>
</evidence>
<dbReference type="Pfam" id="PF00089">
    <property type="entry name" value="Trypsin"/>
    <property type="match status" value="1"/>
</dbReference>
<evidence type="ECO:0000256" key="1">
    <source>
        <dbReference type="ARBA" id="ARBA00022670"/>
    </source>
</evidence>
<sequence length="143" mass="15822">MAYHYDTARVVGGTDAPPGAWPWIVSLQSAWYMGTGHVCGGSLISPHWVLTAAHCFDNTRPDTPWHVVMGANNLTQLGPEAQVRNVRRVIRHEHYDSDTMANDIALLELDQPAHCSYYVQLACVPDAILQVSELTDCYISGWG</sequence>
<dbReference type="SUPFAM" id="SSF50494">
    <property type="entry name" value="Trypsin-like serine proteases"/>
    <property type="match status" value="1"/>
</dbReference>
<dbReference type="PROSITE" id="PS00134">
    <property type="entry name" value="TRYPSIN_HIS"/>
    <property type="match status" value="1"/>
</dbReference>
<feature type="non-terminal residue" evidence="6">
    <location>
        <position position="1"/>
    </location>
</feature>
<organism evidence="6 7">
    <name type="scientific">Alectura lathami</name>
    <name type="common">Australian brush turkey</name>
    <dbReference type="NCBI Taxonomy" id="81907"/>
    <lineage>
        <taxon>Eukaryota</taxon>
        <taxon>Metazoa</taxon>
        <taxon>Chordata</taxon>
        <taxon>Craniata</taxon>
        <taxon>Vertebrata</taxon>
        <taxon>Euteleostomi</taxon>
        <taxon>Archelosauria</taxon>
        <taxon>Archosauria</taxon>
        <taxon>Dinosauria</taxon>
        <taxon>Saurischia</taxon>
        <taxon>Theropoda</taxon>
        <taxon>Coelurosauria</taxon>
        <taxon>Aves</taxon>
        <taxon>Neognathae</taxon>
        <taxon>Galloanserae</taxon>
        <taxon>Galliformes</taxon>
        <taxon>Megapodiidae</taxon>
        <taxon>Alectura</taxon>
    </lineage>
</organism>
<dbReference type="InterPro" id="IPR001254">
    <property type="entry name" value="Trypsin_dom"/>
</dbReference>
<dbReference type="GO" id="GO:0007340">
    <property type="term" value="P:acrosome reaction"/>
    <property type="evidence" value="ECO:0007669"/>
    <property type="project" value="TreeGrafter"/>
</dbReference>
<protein>
    <submittedName>
        <fullName evidence="6">ACRO protein</fullName>
    </submittedName>
</protein>
<proteinExistence type="predicted"/>
<dbReference type="GO" id="GO:0004252">
    <property type="term" value="F:serine-type endopeptidase activity"/>
    <property type="evidence" value="ECO:0007669"/>
    <property type="project" value="InterPro"/>
</dbReference>
<dbReference type="Proteomes" id="UP000562322">
    <property type="component" value="Unassembled WGS sequence"/>
</dbReference>
<keyword evidence="3" id="KW-0720">Serine protease</keyword>
<dbReference type="GO" id="GO:0006508">
    <property type="term" value="P:proteolysis"/>
    <property type="evidence" value="ECO:0007669"/>
    <property type="project" value="UniProtKB-KW"/>
</dbReference>
<evidence type="ECO:0000256" key="4">
    <source>
        <dbReference type="ARBA" id="ARBA00023157"/>
    </source>
</evidence>
<dbReference type="EMBL" id="VXAV01035999">
    <property type="protein sequence ID" value="NXL96214.1"/>
    <property type="molecule type" value="Genomic_DNA"/>
</dbReference>
<dbReference type="SMART" id="SM00020">
    <property type="entry name" value="Tryp_SPc"/>
    <property type="match status" value="1"/>
</dbReference>
<feature type="non-terminal residue" evidence="6">
    <location>
        <position position="143"/>
    </location>
</feature>
<accession>A0A7L0WZJ0</accession>
<evidence type="ECO:0000313" key="7">
    <source>
        <dbReference type="Proteomes" id="UP000562322"/>
    </source>
</evidence>
<dbReference type="CDD" id="cd00190">
    <property type="entry name" value="Tryp_SPc"/>
    <property type="match status" value="1"/>
</dbReference>
<evidence type="ECO:0000256" key="2">
    <source>
        <dbReference type="ARBA" id="ARBA00022801"/>
    </source>
</evidence>
<dbReference type="InterPro" id="IPR043504">
    <property type="entry name" value="Peptidase_S1_PA_chymotrypsin"/>
</dbReference>
<keyword evidence="7" id="KW-1185">Reference proteome</keyword>
<reference evidence="6 7" key="1">
    <citation type="submission" date="2019-09" db="EMBL/GenBank/DDBJ databases">
        <title>Bird 10,000 Genomes (B10K) Project - Family phase.</title>
        <authorList>
            <person name="Zhang G."/>
        </authorList>
    </citation>
    <scope>NUCLEOTIDE SEQUENCE [LARGE SCALE GENOMIC DNA]</scope>
    <source>
        <strain evidence="6">B10K-DU-001-39</strain>
        <tissue evidence="6">Muscle</tissue>
    </source>
</reference>
<dbReference type="PANTHER" id="PTHR24252">
    <property type="entry name" value="ACROSIN-RELATED"/>
    <property type="match status" value="1"/>
</dbReference>
<dbReference type="AlphaFoldDB" id="A0A7L0WZJ0"/>
<keyword evidence="2" id="KW-0378">Hydrolase</keyword>
<dbReference type="Gene3D" id="2.40.10.10">
    <property type="entry name" value="Trypsin-like serine proteases"/>
    <property type="match status" value="1"/>
</dbReference>
<keyword evidence="4" id="KW-1015">Disulfide bond</keyword>
<keyword evidence="1" id="KW-0645">Protease</keyword>
<dbReference type="PANTHER" id="PTHR24252:SF8">
    <property type="entry name" value="ACROSIN"/>
    <property type="match status" value="1"/>
</dbReference>
<feature type="domain" description="Peptidase S1" evidence="5">
    <location>
        <begin position="10"/>
        <end position="143"/>
    </location>
</feature>
<dbReference type="PROSITE" id="PS50240">
    <property type="entry name" value="TRYPSIN_DOM"/>
    <property type="match status" value="1"/>
</dbReference>
<dbReference type="InterPro" id="IPR018114">
    <property type="entry name" value="TRYPSIN_HIS"/>
</dbReference>
<evidence type="ECO:0000313" key="6">
    <source>
        <dbReference type="EMBL" id="NXL96214.1"/>
    </source>
</evidence>
<dbReference type="InterPro" id="IPR001314">
    <property type="entry name" value="Peptidase_S1A"/>
</dbReference>
<comment type="caution">
    <text evidence="6">The sequence shown here is derived from an EMBL/GenBank/DDBJ whole genome shotgun (WGS) entry which is preliminary data.</text>
</comment>
<dbReference type="InterPro" id="IPR009003">
    <property type="entry name" value="Peptidase_S1_PA"/>
</dbReference>
<gene>
    <name evidence="6" type="primary">Acr_2</name>
    <name evidence="6" type="ORF">ALELAT_R11539</name>
</gene>
<dbReference type="FunFam" id="2.40.10.10:FF:000007">
    <property type="entry name" value="Transmembrane serine protease 7"/>
    <property type="match status" value="1"/>
</dbReference>
<name>A0A7L0WZJ0_ALELA</name>
<dbReference type="OrthoDB" id="9115649at2759"/>
<evidence type="ECO:0000259" key="5">
    <source>
        <dbReference type="PROSITE" id="PS50240"/>
    </source>
</evidence>
<dbReference type="PRINTS" id="PR00722">
    <property type="entry name" value="CHYMOTRYPSIN"/>
</dbReference>